<gene>
    <name evidence="1" type="ORF">CEUSTIGMA_g13793.t1</name>
</gene>
<name>A0A250XTG2_9CHLO</name>
<evidence type="ECO:0000313" key="1">
    <source>
        <dbReference type="EMBL" id="GAX86381.1"/>
    </source>
</evidence>
<proteinExistence type="predicted"/>
<reference evidence="1 2" key="1">
    <citation type="submission" date="2017-08" db="EMBL/GenBank/DDBJ databases">
        <title>Acidophilic green algal genome provides insights into adaptation to an acidic environment.</title>
        <authorList>
            <person name="Hirooka S."/>
            <person name="Hirose Y."/>
            <person name="Kanesaki Y."/>
            <person name="Higuchi S."/>
            <person name="Fujiwara T."/>
            <person name="Onuma R."/>
            <person name="Era A."/>
            <person name="Ohbayashi R."/>
            <person name="Uzuka A."/>
            <person name="Nozaki H."/>
            <person name="Yoshikawa H."/>
            <person name="Miyagishima S.Y."/>
        </authorList>
    </citation>
    <scope>NUCLEOTIDE SEQUENCE [LARGE SCALE GENOMIC DNA]</scope>
    <source>
        <strain evidence="1 2">NIES-2499</strain>
    </source>
</reference>
<dbReference type="EMBL" id="BEGY01000287">
    <property type="protein sequence ID" value="GAX86381.1"/>
    <property type="molecule type" value="Genomic_DNA"/>
</dbReference>
<dbReference type="Proteomes" id="UP000232323">
    <property type="component" value="Unassembled WGS sequence"/>
</dbReference>
<accession>A0A250XTG2</accession>
<evidence type="ECO:0000313" key="2">
    <source>
        <dbReference type="Proteomes" id="UP000232323"/>
    </source>
</evidence>
<sequence length="173" mass="19071">MSFDEQRTIMNHHHLCKPGPSNGPDHQVHLSAGPQAVFFSSTDSTNIPASIAPVGVTTYANPYIRDSAYMKKIEGEVISKKLAKGDKVLLTDEDLKTILIKSSKFIISNQAQHDPHYPASAHFMQYFELRDIVGVPKSCPVGVLGGLAQMRILYGNQLGQHSTRAWQQFAASH</sequence>
<protein>
    <submittedName>
        <fullName evidence="1">Uncharacterized protein</fullName>
    </submittedName>
</protein>
<dbReference type="OrthoDB" id="272987at2759"/>
<keyword evidence="2" id="KW-1185">Reference proteome</keyword>
<organism evidence="1 2">
    <name type="scientific">Chlamydomonas eustigma</name>
    <dbReference type="NCBI Taxonomy" id="1157962"/>
    <lineage>
        <taxon>Eukaryota</taxon>
        <taxon>Viridiplantae</taxon>
        <taxon>Chlorophyta</taxon>
        <taxon>core chlorophytes</taxon>
        <taxon>Chlorophyceae</taxon>
        <taxon>CS clade</taxon>
        <taxon>Chlamydomonadales</taxon>
        <taxon>Chlamydomonadaceae</taxon>
        <taxon>Chlamydomonas</taxon>
    </lineage>
</organism>
<comment type="caution">
    <text evidence="1">The sequence shown here is derived from an EMBL/GenBank/DDBJ whole genome shotgun (WGS) entry which is preliminary data.</text>
</comment>
<dbReference type="AlphaFoldDB" id="A0A250XTG2"/>